<accession>A0A9P7ZBM7</accession>
<evidence type="ECO:0000313" key="3">
    <source>
        <dbReference type="Proteomes" id="UP000887226"/>
    </source>
</evidence>
<dbReference type="EMBL" id="MU253749">
    <property type="protein sequence ID" value="KAG9248448.1"/>
    <property type="molecule type" value="Genomic_DNA"/>
</dbReference>
<keyword evidence="3" id="KW-1185">Reference proteome</keyword>
<feature type="compositionally biased region" description="Polar residues" evidence="1">
    <location>
        <begin position="258"/>
        <end position="298"/>
    </location>
</feature>
<feature type="region of interest" description="Disordered" evidence="1">
    <location>
        <begin position="202"/>
        <end position="298"/>
    </location>
</feature>
<feature type="compositionally biased region" description="Low complexity" evidence="1">
    <location>
        <begin position="445"/>
        <end position="454"/>
    </location>
</feature>
<feature type="region of interest" description="Disordered" evidence="1">
    <location>
        <begin position="1"/>
        <end position="87"/>
    </location>
</feature>
<feature type="compositionally biased region" description="Basic and acidic residues" evidence="1">
    <location>
        <begin position="216"/>
        <end position="233"/>
    </location>
</feature>
<dbReference type="Proteomes" id="UP000887226">
    <property type="component" value="Unassembled WGS sequence"/>
</dbReference>
<dbReference type="OrthoDB" id="5366256at2759"/>
<reference evidence="2" key="1">
    <citation type="journal article" date="2021" name="IMA Fungus">
        <title>Genomic characterization of three marine fungi, including Emericellopsis atlantica sp. nov. with signatures of a generalist lifestyle and marine biomass degradation.</title>
        <authorList>
            <person name="Hagestad O.C."/>
            <person name="Hou L."/>
            <person name="Andersen J.H."/>
            <person name="Hansen E.H."/>
            <person name="Altermark B."/>
            <person name="Li C."/>
            <person name="Kuhnert E."/>
            <person name="Cox R.J."/>
            <person name="Crous P.W."/>
            <person name="Spatafora J.W."/>
            <person name="Lail K."/>
            <person name="Amirebrahimi M."/>
            <person name="Lipzen A."/>
            <person name="Pangilinan J."/>
            <person name="Andreopoulos W."/>
            <person name="Hayes R.D."/>
            <person name="Ng V."/>
            <person name="Grigoriev I.V."/>
            <person name="Jackson S.A."/>
            <person name="Sutton T.D.S."/>
            <person name="Dobson A.D.W."/>
            <person name="Rama T."/>
        </authorList>
    </citation>
    <scope>NUCLEOTIDE SEQUENCE</scope>
    <source>
        <strain evidence="2">TRa3180A</strain>
    </source>
</reference>
<comment type="caution">
    <text evidence="2">The sequence shown here is derived from an EMBL/GenBank/DDBJ whole genome shotgun (WGS) entry which is preliminary data.</text>
</comment>
<dbReference type="AlphaFoldDB" id="A0A9P7ZBM7"/>
<evidence type="ECO:0000256" key="1">
    <source>
        <dbReference type="SAM" id="MobiDB-lite"/>
    </source>
</evidence>
<feature type="compositionally biased region" description="Polar residues" evidence="1">
    <location>
        <begin position="40"/>
        <end position="62"/>
    </location>
</feature>
<feature type="region of interest" description="Disordered" evidence="1">
    <location>
        <begin position="435"/>
        <end position="454"/>
    </location>
</feature>
<feature type="compositionally biased region" description="Polar residues" evidence="1">
    <location>
        <begin position="18"/>
        <end position="33"/>
    </location>
</feature>
<name>A0A9P7ZBM7_9HELO</name>
<feature type="compositionally biased region" description="Polar residues" evidence="1">
    <location>
        <begin position="120"/>
        <end position="139"/>
    </location>
</feature>
<evidence type="ECO:0000313" key="2">
    <source>
        <dbReference type="EMBL" id="KAG9248448.1"/>
    </source>
</evidence>
<feature type="region of interest" description="Disordered" evidence="1">
    <location>
        <begin position="120"/>
        <end position="145"/>
    </location>
</feature>
<dbReference type="Gene3D" id="3.30.160.60">
    <property type="entry name" value="Classic Zinc Finger"/>
    <property type="match status" value="1"/>
</dbReference>
<evidence type="ECO:0008006" key="4">
    <source>
        <dbReference type="Google" id="ProtNLM"/>
    </source>
</evidence>
<sequence length="454" mass="50490">MDSSYIEHSAEDSHYSRLRSNSRISKTTSQFQALNIKPTAPSSTQEEGTSLSTKGPTTNSPFLNPDPLPSSSNLISAPRPQQVIPFPDFSQVDLDSNWSSIGGSEEQRSGTPLLRLDSVPTLSSSEASHQRSISRSNSFPARMDGTGVHQFESTFDTSNQQLTYTWPRFENGDQFLSAQMSPPMMNASLNPYDENFMPLYARSISSSPPRGNLTPEQRELKRQRELARRDSKVRMRRDRSISNPYTSSPIPSPEMMSRTLSEYSNQNLAPSPHLSQGSQGSPNMSAMGSPNYLSSFTPQIGDSSNDMFGNSFSMPPNDLTAFSSFVGMPNFSMMDNSMQSFVPRPHSLSTSSDQPNMQHLQAIYDNAGLNMEPDQVRVVHSRPKPQCWEHGCNGRTFSTFSNLLRHQREKSGQATKSSCPNCGAEFTRTTARNGHMAHEKCKNAQQQQQQIRST</sequence>
<protein>
    <recommendedName>
        <fullName evidence="4">C2H2-type domain-containing protein</fullName>
    </recommendedName>
</protein>
<proteinExistence type="predicted"/>
<gene>
    <name evidence="2" type="ORF">BJ878DRAFT_488344</name>
</gene>
<organism evidence="2 3">
    <name type="scientific">Calycina marina</name>
    <dbReference type="NCBI Taxonomy" id="1763456"/>
    <lineage>
        <taxon>Eukaryota</taxon>
        <taxon>Fungi</taxon>
        <taxon>Dikarya</taxon>
        <taxon>Ascomycota</taxon>
        <taxon>Pezizomycotina</taxon>
        <taxon>Leotiomycetes</taxon>
        <taxon>Helotiales</taxon>
        <taxon>Pezizellaceae</taxon>
        <taxon>Calycina</taxon>
    </lineage>
</organism>